<dbReference type="EMBL" id="QEKT01000014">
    <property type="protein sequence ID" value="PVY82339.1"/>
    <property type="molecule type" value="Genomic_DNA"/>
</dbReference>
<gene>
    <name evidence="3" type="ORF">C7384_11416</name>
</gene>
<dbReference type="InterPro" id="IPR051910">
    <property type="entry name" value="ComF/GntX_DNA_util-trans"/>
</dbReference>
<dbReference type="InterPro" id="IPR000836">
    <property type="entry name" value="PRTase_dom"/>
</dbReference>
<evidence type="ECO:0000259" key="2">
    <source>
        <dbReference type="Pfam" id="PF00156"/>
    </source>
</evidence>
<comment type="caution">
    <text evidence="3">The sequence shown here is derived from an EMBL/GenBank/DDBJ whole genome shotgun (WGS) entry which is preliminary data.</text>
</comment>
<dbReference type="InterPro" id="IPR029057">
    <property type="entry name" value="PRTase-like"/>
</dbReference>
<feature type="domain" description="Phosphoribosyltransferase" evidence="2">
    <location>
        <begin position="136"/>
        <end position="225"/>
    </location>
</feature>
<evidence type="ECO:0000256" key="1">
    <source>
        <dbReference type="ARBA" id="ARBA00008007"/>
    </source>
</evidence>
<evidence type="ECO:0000313" key="4">
    <source>
        <dbReference type="Proteomes" id="UP000245433"/>
    </source>
</evidence>
<dbReference type="Gene3D" id="3.40.50.2020">
    <property type="match status" value="1"/>
</dbReference>
<name>A0A2U1D408_9LACO</name>
<dbReference type="CDD" id="cd06223">
    <property type="entry name" value="PRTases_typeI"/>
    <property type="match status" value="1"/>
</dbReference>
<dbReference type="AlphaFoldDB" id="A0A2U1D408"/>
<dbReference type="OrthoDB" id="9779910at2"/>
<comment type="similarity">
    <text evidence="1">Belongs to the ComF/GntX family.</text>
</comment>
<evidence type="ECO:0000313" key="3">
    <source>
        <dbReference type="EMBL" id="PVY82339.1"/>
    </source>
</evidence>
<protein>
    <submittedName>
        <fullName evidence="3">Competence protein ComFC</fullName>
    </submittedName>
</protein>
<keyword evidence="4" id="KW-1185">Reference proteome</keyword>
<dbReference type="SUPFAM" id="SSF53271">
    <property type="entry name" value="PRTase-like"/>
    <property type="match status" value="1"/>
</dbReference>
<proteinExistence type="inferred from homology"/>
<dbReference type="PANTHER" id="PTHR47505">
    <property type="entry name" value="DNA UTILIZATION PROTEIN YHGH"/>
    <property type="match status" value="1"/>
</dbReference>
<dbReference type="PANTHER" id="PTHR47505:SF1">
    <property type="entry name" value="DNA UTILIZATION PROTEIN YHGH"/>
    <property type="match status" value="1"/>
</dbReference>
<sequence>MNCLLCQLKIEANRDIFSLLGISRINKARICDKCMTNFEKLNGRTVCPGCGRLQDSLKLCFDCQRWQQSGKTLLKNQACFTYNQAMKEYMRMYKFIGDYQLKDIFTRALQSLIKERELDIIVPIPVSQQTWLTRGFNQVTAMLGSISYQELLSVTLADKGHQSARQRKDRLIAQQPFTLPRTIDHLSGKKILLVDDVYTTGATLYHAADLFYQAGVGEVSSVTLAR</sequence>
<reference evidence="3 4" key="1">
    <citation type="submission" date="2018-04" db="EMBL/GenBank/DDBJ databases">
        <title>Genomic Encyclopedia of Type Strains, Phase IV (KMG-IV): sequencing the most valuable type-strain genomes for metagenomic binning, comparative biology and taxonomic classification.</title>
        <authorList>
            <person name="Goeker M."/>
        </authorList>
    </citation>
    <scope>NUCLEOTIDE SEQUENCE [LARGE SCALE GENOMIC DNA]</scope>
    <source>
        <strain evidence="3 4">DSM 28795</strain>
    </source>
</reference>
<dbReference type="Proteomes" id="UP000245433">
    <property type="component" value="Unassembled WGS sequence"/>
</dbReference>
<accession>A0A2U1D408</accession>
<dbReference type="Pfam" id="PF00156">
    <property type="entry name" value="Pribosyltran"/>
    <property type="match status" value="1"/>
</dbReference>
<organism evidence="3 4">
    <name type="scientific">Convivina intestini</name>
    <dbReference type="NCBI Taxonomy" id="1505726"/>
    <lineage>
        <taxon>Bacteria</taxon>
        <taxon>Bacillati</taxon>
        <taxon>Bacillota</taxon>
        <taxon>Bacilli</taxon>
        <taxon>Lactobacillales</taxon>
        <taxon>Lactobacillaceae</taxon>
        <taxon>Convivina</taxon>
    </lineage>
</organism>